<dbReference type="EMBL" id="PGOZ01000001">
    <property type="protein sequence ID" value="PJI34075.1"/>
    <property type="molecule type" value="Genomic_DNA"/>
</dbReference>
<reference evidence="2 3" key="2">
    <citation type="submission" date="2017-12" db="EMBL/GenBank/DDBJ databases">
        <title>Revising the taxonomy of the Acinetobacter lwoffii group: the description of Acinetobacter pseudolwoffii sp. nov. and emended description of Acinetobacter lwoffii.</title>
        <authorList>
            <person name="Nemec A."/>
        </authorList>
    </citation>
    <scope>NUCLEOTIDE SEQUENCE [LARGE SCALE GENOMIC DNA]</scope>
    <source>
        <strain evidence="2 3">ANC 5347</strain>
    </source>
</reference>
<comment type="caution">
    <text evidence="2">The sequence shown here is derived from an EMBL/GenBank/DDBJ whole genome shotgun (WGS) entry which is preliminary data.</text>
</comment>
<organism evidence="2 3">
    <name type="scientific">Acinetobacter pseudolwoffii</name>
    <dbReference type="NCBI Taxonomy" id="2053287"/>
    <lineage>
        <taxon>Bacteria</taxon>
        <taxon>Pseudomonadati</taxon>
        <taxon>Pseudomonadota</taxon>
        <taxon>Gammaproteobacteria</taxon>
        <taxon>Moraxellales</taxon>
        <taxon>Moraxellaceae</taxon>
        <taxon>Acinetobacter</taxon>
    </lineage>
</organism>
<name>A0A2H9UQV9_9GAMM</name>
<dbReference type="SUPFAM" id="SSF52266">
    <property type="entry name" value="SGNH hydrolase"/>
    <property type="match status" value="1"/>
</dbReference>
<evidence type="ECO:0000259" key="1">
    <source>
        <dbReference type="Pfam" id="PF13472"/>
    </source>
</evidence>
<evidence type="ECO:0000313" key="3">
    <source>
        <dbReference type="Proteomes" id="UP000242351"/>
    </source>
</evidence>
<proteinExistence type="predicted"/>
<dbReference type="InterPro" id="IPR036514">
    <property type="entry name" value="SGNH_hydro_sf"/>
</dbReference>
<gene>
    <name evidence="2" type="ORF">CU320_01700</name>
</gene>
<dbReference type="GO" id="GO:0016788">
    <property type="term" value="F:hydrolase activity, acting on ester bonds"/>
    <property type="evidence" value="ECO:0007669"/>
    <property type="project" value="UniProtKB-ARBA"/>
</dbReference>
<dbReference type="PANTHER" id="PTHR30383:SF29">
    <property type="entry name" value="SGNH HYDROLASE-TYPE ESTERASE DOMAIN-CONTAINING PROTEIN"/>
    <property type="match status" value="1"/>
</dbReference>
<protein>
    <recommendedName>
        <fullName evidence="1">SGNH hydrolase-type esterase domain-containing protein</fullName>
    </recommendedName>
</protein>
<feature type="domain" description="SGNH hydrolase-type esterase" evidence="1">
    <location>
        <begin position="339"/>
        <end position="557"/>
    </location>
</feature>
<dbReference type="InterPro" id="IPR013830">
    <property type="entry name" value="SGNH_hydro"/>
</dbReference>
<dbReference type="Proteomes" id="UP000242351">
    <property type="component" value="Unassembled WGS sequence"/>
</dbReference>
<accession>A0A2H9UQV9</accession>
<dbReference type="AlphaFoldDB" id="A0A2H9UQV9"/>
<sequence length="573" mass="62629">MPLPTPEEMSDRTKTNAQMREMMAQMAEDVVSKNDVDANPLFKPKILQANSDLNSLDITGYFLVNAQASTIQNLPMNGNGYGFQSVDSLGNKTQWWINEPTNTFYYRAKWNGVWSPNWEKIEKSANLQKSKIRISSGTATTSNFTEQGFYAIAADVTITDIPADNPVGASEFLLEVTTPSEGSTTRIHRLIRTSGSLIGLSWIRRLTVDASGTATSIGAWSWGAVLGDGQIISSNLSKSFRYKGSYTAAEISAYLDDGLYTHIQATDRPAFASNTTGYVENINFSNDNFVFQKWITHNQPNEQAIRVVRGTQTPVGKGDWFPLGGSGASSHFAGKKIVCFGDSITEFGTYPQQIGTRLGASGYNVGFGGCRWAKHTNALYDPFSMYRVADYIATENLTGLMDAAIALRDSAQADDNTAAVTRLQSLDFSTVDYVTIFYGTNDFSGPNPIGTDSDTTGDTVKGAINLTLDKLLTKYPNLKIVLITPIWRARMLTGDGLESDSNPNSLGLYLRDYVEAIKDMGTKYHVPVLDLYNTSGINKYTKAQYISSDGLHLNAAGDTHLANLIAAKLSSTY</sequence>
<dbReference type="InterPro" id="IPR051532">
    <property type="entry name" value="Ester_Hydrolysis_Enzymes"/>
</dbReference>
<reference evidence="2 3" key="1">
    <citation type="submission" date="2017-11" db="EMBL/GenBank/DDBJ databases">
        <authorList>
            <person name="Han C.G."/>
        </authorList>
    </citation>
    <scope>NUCLEOTIDE SEQUENCE [LARGE SCALE GENOMIC DNA]</scope>
    <source>
        <strain evidence="2 3">ANC 5347</strain>
    </source>
</reference>
<dbReference type="Gene3D" id="3.40.50.1110">
    <property type="entry name" value="SGNH hydrolase"/>
    <property type="match status" value="1"/>
</dbReference>
<dbReference type="Pfam" id="PF13472">
    <property type="entry name" value="Lipase_GDSL_2"/>
    <property type="match status" value="1"/>
</dbReference>
<dbReference type="PANTHER" id="PTHR30383">
    <property type="entry name" value="THIOESTERASE 1/PROTEASE 1/LYSOPHOSPHOLIPASE L1"/>
    <property type="match status" value="1"/>
</dbReference>
<evidence type="ECO:0000313" key="2">
    <source>
        <dbReference type="EMBL" id="PJI34075.1"/>
    </source>
</evidence>
<dbReference type="CDD" id="cd19958">
    <property type="entry name" value="pyocin_knob"/>
    <property type="match status" value="1"/>
</dbReference>